<dbReference type="EMBL" id="LAZR01070346">
    <property type="protein sequence ID" value="KKK42149.1"/>
    <property type="molecule type" value="Genomic_DNA"/>
</dbReference>
<dbReference type="AlphaFoldDB" id="A0A0F8XJ32"/>
<sequence>MEKMGEQLLQADVQKQERLSIIKSLSWKLDTQLWDSSLHSLWDKYIQQIKENLAEWSQIDTEVKSFQVRLAWLEKLATFEKNDWYLPFVELLKHQKISALDSLFLTISQSRESASYIEMNWFPTNKTSISLFNREFWTELSADIEMNKKFSNADEACVERFVQLYDQLDHNELEGTQTLELLNKLNDWDTSAYIELKELLLENPHELQKLLLAAKKADSLNPESRVFQELTLTLIDIDPSFSDKIRAFEEKYSSSKSLETSYLLSLSGSNIKKEWSALLSRGE</sequence>
<gene>
    <name evidence="1" type="ORF">LCGC14_2280300</name>
</gene>
<accession>A0A0F8XJ32</accession>
<reference evidence="1" key="1">
    <citation type="journal article" date="2015" name="Nature">
        <title>Complex archaea that bridge the gap between prokaryotes and eukaryotes.</title>
        <authorList>
            <person name="Spang A."/>
            <person name="Saw J.H."/>
            <person name="Jorgensen S.L."/>
            <person name="Zaremba-Niedzwiedzka K."/>
            <person name="Martijn J."/>
            <person name="Lind A.E."/>
            <person name="van Eijk R."/>
            <person name="Schleper C."/>
            <person name="Guy L."/>
            <person name="Ettema T.J."/>
        </authorList>
    </citation>
    <scope>NUCLEOTIDE SEQUENCE</scope>
</reference>
<evidence type="ECO:0000313" key="1">
    <source>
        <dbReference type="EMBL" id="KKK42149.1"/>
    </source>
</evidence>
<name>A0A0F8XJ32_9ZZZZ</name>
<comment type="caution">
    <text evidence="1">The sequence shown here is derived from an EMBL/GenBank/DDBJ whole genome shotgun (WGS) entry which is preliminary data.</text>
</comment>
<proteinExistence type="predicted"/>
<organism evidence="1">
    <name type="scientific">marine sediment metagenome</name>
    <dbReference type="NCBI Taxonomy" id="412755"/>
    <lineage>
        <taxon>unclassified sequences</taxon>
        <taxon>metagenomes</taxon>
        <taxon>ecological metagenomes</taxon>
    </lineage>
</organism>
<feature type="non-terminal residue" evidence="1">
    <location>
        <position position="283"/>
    </location>
</feature>
<protein>
    <submittedName>
        <fullName evidence="1">Uncharacterized protein</fullName>
    </submittedName>
</protein>